<sequence>MFSELMNDQVTLLKRDGTKVNDIQASVQRDMIFIERGDILIETGDLLLRTMSNGGKESYEVIDPGFHEAFGNDFPAHYQVKHRNLGIPEAEKAINQITYNISGNNARVNNNSVDNSTNSVNINNDIVEHIALLRTEISRLVQDSQERESALEVVDAIEGQFESQKPSKTVINTLLSALPNAGSIASVGSFLLSCL</sequence>
<dbReference type="EMBL" id="PKPZ01000033">
    <property type="protein sequence ID" value="RPB32474.1"/>
    <property type="molecule type" value="Genomic_DNA"/>
</dbReference>
<name>A0AAX1XHP1_9VIBR</name>
<comment type="caution">
    <text evidence="1">The sequence shown here is derived from an EMBL/GenBank/DDBJ whole genome shotgun (WGS) entry which is preliminary data.</text>
</comment>
<gene>
    <name evidence="1" type="ORF">CYQ91_23555</name>
</gene>
<dbReference type="RefSeq" id="WP_124009196.1">
    <property type="nucleotide sequence ID" value="NZ_JAMQQJ010000022.1"/>
</dbReference>
<dbReference type="AlphaFoldDB" id="A0AAX1XHP1"/>
<evidence type="ECO:0000313" key="2">
    <source>
        <dbReference type="Proteomes" id="UP000283878"/>
    </source>
</evidence>
<reference evidence="1 2" key="1">
    <citation type="journal article" date="2018" name="AMB Express">
        <title>Occurrence and significance of pathogenicity and fitness islands in environmental vibrios.</title>
        <authorList>
            <person name="Klein S."/>
            <person name="Pipes S."/>
            <person name="Lovell C.R."/>
        </authorList>
    </citation>
    <scope>NUCLEOTIDE SEQUENCE [LARGE SCALE GENOMIC DNA]</scope>
    <source>
        <strain evidence="1 2">JBS-8-11-1</strain>
    </source>
</reference>
<organism evidence="1 2">
    <name type="scientific">Vibrio diabolicus</name>
    <dbReference type="NCBI Taxonomy" id="50719"/>
    <lineage>
        <taxon>Bacteria</taxon>
        <taxon>Pseudomonadati</taxon>
        <taxon>Pseudomonadota</taxon>
        <taxon>Gammaproteobacteria</taxon>
        <taxon>Vibrionales</taxon>
        <taxon>Vibrionaceae</taxon>
        <taxon>Vibrio</taxon>
        <taxon>Vibrio diabolicus subgroup</taxon>
    </lineage>
</organism>
<proteinExistence type="predicted"/>
<dbReference type="Proteomes" id="UP000283878">
    <property type="component" value="Unassembled WGS sequence"/>
</dbReference>
<protein>
    <submittedName>
        <fullName evidence="1">Uncharacterized protein</fullName>
    </submittedName>
</protein>
<accession>A0AAX1XHP1</accession>
<evidence type="ECO:0000313" key="1">
    <source>
        <dbReference type="EMBL" id="RPB32474.1"/>
    </source>
</evidence>